<accession>R4X9N5</accession>
<dbReference type="PANTHER" id="PTHR14269">
    <property type="entry name" value="CDP-DIACYLGLYCEROL--GLYCEROL-3-PHOSPHATE 3-PHOSPHATIDYLTRANSFERASE-RELATED"/>
    <property type="match status" value="1"/>
</dbReference>
<keyword evidence="3" id="KW-0444">Lipid biosynthesis</keyword>
<dbReference type="PANTHER" id="PTHR14269:SF60">
    <property type="entry name" value="CARDIOLIPIN SYNTHASE (CMP-FORMING)"/>
    <property type="match status" value="1"/>
</dbReference>
<proteinExistence type="inferred from homology"/>
<comment type="similarity">
    <text evidence="2 11">Belongs to the CDP-alcohol phosphatidyltransferase class-I family.</text>
</comment>
<dbReference type="GO" id="GO:0032049">
    <property type="term" value="P:cardiolipin biosynthetic process"/>
    <property type="evidence" value="ECO:0007669"/>
    <property type="project" value="TreeGrafter"/>
</dbReference>
<dbReference type="InterPro" id="IPR048254">
    <property type="entry name" value="CDP_ALCOHOL_P_TRANSF_CS"/>
</dbReference>
<dbReference type="PROSITE" id="PS00379">
    <property type="entry name" value="CDP_ALCOHOL_P_TRANSF"/>
    <property type="match status" value="1"/>
</dbReference>
<evidence type="ECO:0000256" key="5">
    <source>
        <dbReference type="ARBA" id="ARBA00022692"/>
    </source>
</evidence>
<dbReference type="EMBL" id="CAHR02000071">
    <property type="protein sequence ID" value="CCG82140.1"/>
    <property type="molecule type" value="Genomic_DNA"/>
</dbReference>
<evidence type="ECO:0000313" key="14">
    <source>
        <dbReference type="Proteomes" id="UP000013776"/>
    </source>
</evidence>
<evidence type="ECO:0000256" key="8">
    <source>
        <dbReference type="ARBA" id="ARBA00023136"/>
    </source>
</evidence>
<feature type="transmembrane region" description="Helical" evidence="12">
    <location>
        <begin position="52"/>
        <end position="72"/>
    </location>
</feature>
<keyword evidence="5 12" id="KW-0812">Transmembrane</keyword>
<organism evidence="13 14">
    <name type="scientific">Taphrina deformans (strain PYCC 5710 / ATCC 11124 / CBS 356.35 / IMI 108563 / JCM 9778 / NBRC 8474)</name>
    <name type="common">Peach leaf curl fungus</name>
    <name type="synonym">Lalaria deformans</name>
    <dbReference type="NCBI Taxonomy" id="1097556"/>
    <lineage>
        <taxon>Eukaryota</taxon>
        <taxon>Fungi</taxon>
        <taxon>Dikarya</taxon>
        <taxon>Ascomycota</taxon>
        <taxon>Taphrinomycotina</taxon>
        <taxon>Taphrinomycetes</taxon>
        <taxon>Taphrinales</taxon>
        <taxon>Taphrinaceae</taxon>
        <taxon>Taphrina</taxon>
    </lineage>
</organism>
<keyword evidence="10" id="KW-1208">Phospholipid metabolism</keyword>
<dbReference type="OrthoDB" id="10020554at2759"/>
<comment type="caution">
    <text evidence="13">The sequence shown here is derived from an EMBL/GenBank/DDBJ whole genome shotgun (WGS) entry which is preliminary data.</text>
</comment>
<evidence type="ECO:0008006" key="15">
    <source>
        <dbReference type="Google" id="ProtNLM"/>
    </source>
</evidence>
<dbReference type="InterPro" id="IPR050324">
    <property type="entry name" value="CDP-alcohol_PTase-I"/>
</dbReference>
<evidence type="ECO:0000256" key="7">
    <source>
        <dbReference type="ARBA" id="ARBA00023098"/>
    </source>
</evidence>
<sequence>MTRILATPGVGYLIVTHQHIPAVSLLFAAGLTDLLDGYIARKYNMGSVVGTILDPFADKFLMTTLVVTLSVAGQMPTWLAVVILGRDFGLLLSALYWRWISLPGPRTFRRYWDFSLPSAEVHPTQLSKINTGLQLALVGLYTVDPILPTLGLNIHGLFGLEGFSYLTAGTTIYTGLSYIWVKDAVKIIKQDRGTSK</sequence>
<evidence type="ECO:0000256" key="2">
    <source>
        <dbReference type="ARBA" id="ARBA00010441"/>
    </source>
</evidence>
<dbReference type="eggNOG" id="KOG1617">
    <property type="taxonomic scope" value="Eukaryota"/>
</dbReference>
<evidence type="ECO:0000256" key="10">
    <source>
        <dbReference type="ARBA" id="ARBA00023264"/>
    </source>
</evidence>
<reference evidence="13 14" key="1">
    <citation type="journal article" date="2013" name="MBio">
        <title>Genome sequencing of the plant pathogen Taphrina deformans, the causal agent of peach leaf curl.</title>
        <authorList>
            <person name="Cisse O.H."/>
            <person name="Almeida J.M.G.C.F."/>
            <person name="Fonseca A."/>
            <person name="Kumar A.A."/>
            <person name="Salojaervi J."/>
            <person name="Overmyer K."/>
            <person name="Hauser P.M."/>
            <person name="Pagni M."/>
        </authorList>
    </citation>
    <scope>NUCLEOTIDE SEQUENCE [LARGE SCALE GENOMIC DNA]</scope>
    <source>
        <strain evidence="14">PYCC 5710 / ATCC 11124 / CBS 356.35 / IMI 108563 / JCM 9778 / NBRC 8474</strain>
    </source>
</reference>
<evidence type="ECO:0000256" key="1">
    <source>
        <dbReference type="ARBA" id="ARBA00004141"/>
    </source>
</evidence>
<dbReference type="InterPro" id="IPR004570">
    <property type="entry name" value="Phosphatidylglycerol_P_synth"/>
</dbReference>
<keyword evidence="6 12" id="KW-1133">Transmembrane helix</keyword>
<evidence type="ECO:0000256" key="3">
    <source>
        <dbReference type="ARBA" id="ARBA00022516"/>
    </source>
</evidence>
<dbReference type="InterPro" id="IPR043130">
    <property type="entry name" value="CDP-OH_PTrfase_TM_dom"/>
</dbReference>
<dbReference type="GO" id="GO:0043337">
    <property type="term" value="F:cardiolipin synthase (CMP-forming)"/>
    <property type="evidence" value="ECO:0007669"/>
    <property type="project" value="TreeGrafter"/>
</dbReference>
<keyword evidence="9" id="KW-0594">Phospholipid biosynthesis</keyword>
<comment type="subcellular location">
    <subcellularLocation>
        <location evidence="1">Membrane</location>
        <topology evidence="1">Multi-pass membrane protein</topology>
    </subcellularLocation>
</comment>
<feature type="transmembrane region" description="Helical" evidence="12">
    <location>
        <begin position="20"/>
        <end position="40"/>
    </location>
</feature>
<dbReference type="STRING" id="1097556.R4X9N5"/>
<evidence type="ECO:0000256" key="12">
    <source>
        <dbReference type="SAM" id="Phobius"/>
    </source>
</evidence>
<dbReference type="Gene3D" id="1.20.120.1760">
    <property type="match status" value="1"/>
</dbReference>
<dbReference type="GO" id="GO:0005739">
    <property type="term" value="C:mitochondrion"/>
    <property type="evidence" value="ECO:0007669"/>
    <property type="project" value="TreeGrafter"/>
</dbReference>
<gene>
    <name evidence="13" type="ORF">TAPDE_002083</name>
</gene>
<evidence type="ECO:0000256" key="9">
    <source>
        <dbReference type="ARBA" id="ARBA00023209"/>
    </source>
</evidence>
<dbReference type="GO" id="GO:0008444">
    <property type="term" value="F:CDP-diacylglycerol-glycerol-3-phosphate 3-phosphatidyltransferase activity"/>
    <property type="evidence" value="ECO:0007669"/>
    <property type="project" value="InterPro"/>
</dbReference>
<dbReference type="AlphaFoldDB" id="R4X9N5"/>
<dbReference type="InterPro" id="IPR000462">
    <property type="entry name" value="CDP-OH_P_trans"/>
</dbReference>
<dbReference type="VEuPathDB" id="FungiDB:TAPDE_002083"/>
<evidence type="ECO:0000313" key="13">
    <source>
        <dbReference type="EMBL" id="CCG82140.1"/>
    </source>
</evidence>
<evidence type="ECO:0000256" key="6">
    <source>
        <dbReference type="ARBA" id="ARBA00022989"/>
    </source>
</evidence>
<name>R4X9N5_TAPDE</name>
<keyword evidence="7" id="KW-0443">Lipid metabolism</keyword>
<keyword evidence="4 11" id="KW-0808">Transferase</keyword>
<dbReference type="Proteomes" id="UP000013776">
    <property type="component" value="Unassembled WGS sequence"/>
</dbReference>
<evidence type="ECO:0000256" key="4">
    <source>
        <dbReference type="ARBA" id="ARBA00022679"/>
    </source>
</evidence>
<evidence type="ECO:0000256" key="11">
    <source>
        <dbReference type="RuleBase" id="RU003750"/>
    </source>
</evidence>
<dbReference type="GO" id="GO:0016020">
    <property type="term" value="C:membrane"/>
    <property type="evidence" value="ECO:0007669"/>
    <property type="project" value="UniProtKB-SubCell"/>
</dbReference>
<keyword evidence="8 12" id="KW-0472">Membrane</keyword>
<dbReference type="PIRSF" id="PIRSF000847">
    <property type="entry name" value="Phos_ph_gly_syn"/>
    <property type="match status" value="1"/>
</dbReference>
<dbReference type="Pfam" id="PF01066">
    <property type="entry name" value="CDP-OH_P_transf"/>
    <property type="match status" value="1"/>
</dbReference>
<keyword evidence="14" id="KW-1185">Reference proteome</keyword>
<protein>
    <recommendedName>
        <fullName evidence="15">Phosphatidyl synthase</fullName>
    </recommendedName>
</protein>